<keyword evidence="3" id="KW-1185">Reference proteome</keyword>
<feature type="compositionally biased region" description="Basic and acidic residues" evidence="1">
    <location>
        <begin position="35"/>
        <end position="48"/>
    </location>
</feature>
<feature type="compositionally biased region" description="Polar residues" evidence="1">
    <location>
        <begin position="52"/>
        <end position="78"/>
    </location>
</feature>
<proteinExistence type="predicted"/>
<reference evidence="2 3" key="2">
    <citation type="submission" date="2018-11" db="EMBL/GenBank/DDBJ databases">
        <authorList>
            <consortium name="Pathogen Informatics"/>
        </authorList>
    </citation>
    <scope>NUCLEOTIDE SEQUENCE [LARGE SCALE GENOMIC DNA]</scope>
</reference>
<feature type="region of interest" description="Disordered" evidence="1">
    <location>
        <begin position="14"/>
        <end position="90"/>
    </location>
</feature>
<evidence type="ECO:0000313" key="4">
    <source>
        <dbReference type="WBParaSite" id="ASIM_0001710901-mRNA-1"/>
    </source>
</evidence>
<dbReference type="Proteomes" id="UP000267096">
    <property type="component" value="Unassembled WGS sequence"/>
</dbReference>
<evidence type="ECO:0000313" key="2">
    <source>
        <dbReference type="EMBL" id="VDK58016.1"/>
    </source>
</evidence>
<dbReference type="WBParaSite" id="ASIM_0001710901-mRNA-1">
    <property type="protein sequence ID" value="ASIM_0001710901-mRNA-1"/>
    <property type="gene ID" value="ASIM_0001710901"/>
</dbReference>
<dbReference type="AlphaFoldDB" id="A0A0M3K818"/>
<protein>
    <submittedName>
        <fullName evidence="2 4">Uncharacterized protein</fullName>
    </submittedName>
</protein>
<dbReference type="Pfam" id="PF15306">
    <property type="entry name" value="LIN37"/>
    <property type="match status" value="1"/>
</dbReference>
<dbReference type="OrthoDB" id="9993532at2759"/>
<name>A0A0M3K818_ANISI</name>
<sequence length="212" mass="23214">MASTAQLVEEFLTPLSADSSLTNNPPAVTSNHPSINDEGREEDTKADIKMTPPSQSMPSSDTSVVETSMSPTPNSSLAPFSDSRPPESPDMKFARTRLGHLLSGIRTGEIQTNAQPTRGTRRLSSDLLATKDIMALPAPLDEPMADPIPPPISQIPSPDLDVSNPNALLGDLLPHWKAVKKNWCDYTKIRDRRYEKSIRLLETVYGIQQNVL</sequence>
<dbReference type="EMBL" id="UYRR01033163">
    <property type="protein sequence ID" value="VDK58016.1"/>
    <property type="molecule type" value="Genomic_DNA"/>
</dbReference>
<dbReference type="InterPro" id="IPR028226">
    <property type="entry name" value="LIN37"/>
</dbReference>
<gene>
    <name evidence="2" type="ORF">ASIM_LOCUS16516</name>
</gene>
<evidence type="ECO:0000313" key="3">
    <source>
        <dbReference type="Proteomes" id="UP000267096"/>
    </source>
</evidence>
<dbReference type="GO" id="GO:0017053">
    <property type="term" value="C:transcription repressor complex"/>
    <property type="evidence" value="ECO:0007669"/>
    <property type="project" value="InterPro"/>
</dbReference>
<organism evidence="4">
    <name type="scientific">Anisakis simplex</name>
    <name type="common">Herring worm</name>
    <dbReference type="NCBI Taxonomy" id="6269"/>
    <lineage>
        <taxon>Eukaryota</taxon>
        <taxon>Metazoa</taxon>
        <taxon>Ecdysozoa</taxon>
        <taxon>Nematoda</taxon>
        <taxon>Chromadorea</taxon>
        <taxon>Rhabditida</taxon>
        <taxon>Spirurina</taxon>
        <taxon>Ascaridomorpha</taxon>
        <taxon>Ascaridoidea</taxon>
        <taxon>Anisakidae</taxon>
        <taxon>Anisakis</taxon>
        <taxon>Anisakis simplex complex</taxon>
    </lineage>
</organism>
<reference evidence="4" key="1">
    <citation type="submission" date="2017-02" db="UniProtKB">
        <authorList>
            <consortium name="WormBaseParasite"/>
        </authorList>
    </citation>
    <scope>IDENTIFICATION</scope>
</reference>
<feature type="compositionally biased region" description="Polar residues" evidence="1">
    <location>
        <begin position="16"/>
        <end position="34"/>
    </location>
</feature>
<accession>A0A0M3K818</accession>
<evidence type="ECO:0000256" key="1">
    <source>
        <dbReference type="SAM" id="MobiDB-lite"/>
    </source>
</evidence>